<dbReference type="InterPro" id="IPR049453">
    <property type="entry name" value="Memb_transporter_dom"/>
</dbReference>
<evidence type="ECO:0000256" key="4">
    <source>
        <dbReference type="ARBA" id="ARBA00022989"/>
    </source>
</evidence>
<comment type="subcellular location">
    <subcellularLocation>
        <location evidence="1">Cell membrane</location>
        <topology evidence="1">Multi-pass membrane protein</topology>
    </subcellularLocation>
</comment>
<dbReference type="AlphaFoldDB" id="A0A2A9DXY2"/>
<feature type="transmembrane region" description="Helical" evidence="7">
    <location>
        <begin position="21"/>
        <end position="50"/>
    </location>
</feature>
<comment type="similarity">
    <text evidence="6">Belongs to the YccS/YhfK family.</text>
</comment>
<keyword evidence="3 7" id="KW-0812">Transmembrane</keyword>
<evidence type="ECO:0000256" key="6">
    <source>
        <dbReference type="ARBA" id="ARBA00043993"/>
    </source>
</evidence>
<protein>
    <submittedName>
        <fullName evidence="9">Uncharacterized membrane protein YgaE (UPF0421/DUF939 family)</fullName>
    </submittedName>
</protein>
<keyword evidence="2" id="KW-1003">Cell membrane</keyword>
<sequence length="348" mass="37953">MKLTRRFQTTKRSPLLQVVKTSVAAVLAWVIAGLILPAELPIFAAIASLLVVQPSVNQSFGKAIERSVGVISGVVIASLLSLVLGQYSWVIMLAIIVAVLLSWALRMTTGTSNQVAISAMLVLALGASSPEYALYRIVETLIGAALGIIVNMVIVPPVLVAPVRENVILLGNELAATLERLSAALSEPQSAADRERLMIEARLLRPMKDAAVTSIEEGEESLSLNPRRSAHREQLEELREVTDRFGPVVTRVIGMTRAFRDHYDGGLYREPTLGAIADQLNRAAHDLRLIMRPSIADPEPMTSEFPALTAPLQVKPPQSTHWVLIGSLMEDLRRIREELLIESDEDAV</sequence>
<dbReference type="Proteomes" id="UP000221369">
    <property type="component" value="Unassembled WGS sequence"/>
</dbReference>
<proteinExistence type="inferred from homology"/>
<name>A0A2A9DXY2_9MICO</name>
<feature type="transmembrane region" description="Helical" evidence="7">
    <location>
        <begin position="141"/>
        <end position="161"/>
    </location>
</feature>
<keyword evidence="4 7" id="KW-1133">Transmembrane helix</keyword>
<evidence type="ECO:0000256" key="2">
    <source>
        <dbReference type="ARBA" id="ARBA00022475"/>
    </source>
</evidence>
<accession>A0A2A9DXY2</accession>
<dbReference type="PANTHER" id="PTHR30509">
    <property type="entry name" value="P-HYDROXYBENZOIC ACID EFFLUX PUMP SUBUNIT-RELATED"/>
    <property type="match status" value="1"/>
</dbReference>
<comment type="caution">
    <text evidence="9">The sequence shown here is derived from an EMBL/GenBank/DDBJ whole genome shotgun (WGS) entry which is preliminary data.</text>
</comment>
<dbReference type="GO" id="GO:0005886">
    <property type="term" value="C:plasma membrane"/>
    <property type="evidence" value="ECO:0007669"/>
    <property type="project" value="UniProtKB-SubCell"/>
</dbReference>
<dbReference type="Pfam" id="PF13515">
    <property type="entry name" value="FUSC_2"/>
    <property type="match status" value="1"/>
</dbReference>
<feature type="transmembrane region" description="Helical" evidence="7">
    <location>
        <begin position="115"/>
        <end position="135"/>
    </location>
</feature>
<feature type="transmembrane region" description="Helical" evidence="7">
    <location>
        <begin position="70"/>
        <end position="103"/>
    </location>
</feature>
<dbReference type="RefSeq" id="WP_098407564.1">
    <property type="nucleotide sequence ID" value="NZ_PDJE01000001.1"/>
</dbReference>
<dbReference type="EMBL" id="PDJE01000001">
    <property type="protein sequence ID" value="PFG31191.1"/>
    <property type="molecule type" value="Genomic_DNA"/>
</dbReference>
<dbReference type="PANTHER" id="PTHR30509:SF9">
    <property type="entry name" value="MULTIDRUG RESISTANCE PROTEIN MDTO"/>
    <property type="match status" value="1"/>
</dbReference>
<evidence type="ECO:0000256" key="1">
    <source>
        <dbReference type="ARBA" id="ARBA00004651"/>
    </source>
</evidence>
<keyword evidence="5 7" id="KW-0472">Membrane</keyword>
<feature type="domain" description="Integral membrane bound transporter" evidence="8">
    <location>
        <begin position="28"/>
        <end position="150"/>
    </location>
</feature>
<evidence type="ECO:0000256" key="5">
    <source>
        <dbReference type="ARBA" id="ARBA00023136"/>
    </source>
</evidence>
<gene>
    <name evidence="9" type="ORF">ATJ78_2146</name>
</gene>
<evidence type="ECO:0000313" key="9">
    <source>
        <dbReference type="EMBL" id="PFG31191.1"/>
    </source>
</evidence>
<evidence type="ECO:0000259" key="8">
    <source>
        <dbReference type="Pfam" id="PF13515"/>
    </source>
</evidence>
<evidence type="ECO:0000256" key="7">
    <source>
        <dbReference type="SAM" id="Phobius"/>
    </source>
</evidence>
<evidence type="ECO:0000256" key="3">
    <source>
        <dbReference type="ARBA" id="ARBA00022692"/>
    </source>
</evidence>
<keyword evidence="10" id="KW-1185">Reference proteome</keyword>
<evidence type="ECO:0000313" key="10">
    <source>
        <dbReference type="Proteomes" id="UP000221369"/>
    </source>
</evidence>
<organism evidence="9 10">
    <name type="scientific">Paramicrobacterium agarici</name>
    <dbReference type="NCBI Taxonomy" id="630514"/>
    <lineage>
        <taxon>Bacteria</taxon>
        <taxon>Bacillati</taxon>
        <taxon>Actinomycetota</taxon>
        <taxon>Actinomycetes</taxon>
        <taxon>Micrococcales</taxon>
        <taxon>Microbacteriaceae</taxon>
        <taxon>Paramicrobacterium</taxon>
    </lineage>
</organism>
<reference evidence="9 10" key="1">
    <citation type="submission" date="2017-10" db="EMBL/GenBank/DDBJ databases">
        <title>Sequencing the genomes of 1000 actinobacteria strains.</title>
        <authorList>
            <person name="Klenk H.-P."/>
        </authorList>
    </citation>
    <scope>NUCLEOTIDE SEQUENCE [LARGE SCALE GENOMIC DNA]</scope>
    <source>
        <strain evidence="9 10">DSM 21798</strain>
    </source>
</reference>